<dbReference type="AlphaFoldDB" id="A0A0C3AUL0"/>
<gene>
    <name evidence="1" type="ORF">M408DRAFT_145046</name>
</gene>
<evidence type="ECO:0000313" key="1">
    <source>
        <dbReference type="EMBL" id="KIM28255.1"/>
    </source>
</evidence>
<accession>A0A0C3AUL0</accession>
<name>A0A0C3AUL0_SERVB</name>
<reference evidence="1 2" key="1">
    <citation type="submission" date="2014-04" db="EMBL/GenBank/DDBJ databases">
        <authorList>
            <consortium name="DOE Joint Genome Institute"/>
            <person name="Kuo A."/>
            <person name="Zuccaro A."/>
            <person name="Kohler A."/>
            <person name="Nagy L.G."/>
            <person name="Floudas D."/>
            <person name="Copeland A."/>
            <person name="Barry K.W."/>
            <person name="Cichocki N."/>
            <person name="Veneault-Fourrey C."/>
            <person name="LaButti K."/>
            <person name="Lindquist E.A."/>
            <person name="Lipzen A."/>
            <person name="Lundell T."/>
            <person name="Morin E."/>
            <person name="Murat C."/>
            <person name="Sun H."/>
            <person name="Tunlid A."/>
            <person name="Henrissat B."/>
            <person name="Grigoriev I.V."/>
            <person name="Hibbett D.S."/>
            <person name="Martin F."/>
            <person name="Nordberg H.P."/>
            <person name="Cantor M.N."/>
            <person name="Hua S.X."/>
        </authorList>
    </citation>
    <scope>NUCLEOTIDE SEQUENCE [LARGE SCALE GENOMIC DNA]</scope>
    <source>
        <strain evidence="1 2">MAFF 305830</strain>
    </source>
</reference>
<dbReference type="OrthoDB" id="2269034at2759"/>
<dbReference type="Gene3D" id="1.20.1280.50">
    <property type="match status" value="1"/>
</dbReference>
<dbReference type="Proteomes" id="UP000054097">
    <property type="component" value="Unassembled WGS sequence"/>
</dbReference>
<dbReference type="HOGENOM" id="CLU_649184_0_0_1"/>
<reference evidence="2" key="2">
    <citation type="submission" date="2015-01" db="EMBL/GenBank/DDBJ databases">
        <title>Evolutionary Origins and Diversification of the Mycorrhizal Mutualists.</title>
        <authorList>
            <consortium name="DOE Joint Genome Institute"/>
            <consortium name="Mycorrhizal Genomics Consortium"/>
            <person name="Kohler A."/>
            <person name="Kuo A."/>
            <person name="Nagy L.G."/>
            <person name="Floudas D."/>
            <person name="Copeland A."/>
            <person name="Barry K.W."/>
            <person name="Cichocki N."/>
            <person name="Veneault-Fourrey C."/>
            <person name="LaButti K."/>
            <person name="Lindquist E.A."/>
            <person name="Lipzen A."/>
            <person name="Lundell T."/>
            <person name="Morin E."/>
            <person name="Murat C."/>
            <person name="Riley R."/>
            <person name="Ohm R."/>
            <person name="Sun H."/>
            <person name="Tunlid A."/>
            <person name="Henrissat B."/>
            <person name="Grigoriev I.V."/>
            <person name="Hibbett D.S."/>
            <person name="Martin F."/>
        </authorList>
    </citation>
    <scope>NUCLEOTIDE SEQUENCE [LARGE SCALE GENOMIC DNA]</scope>
    <source>
        <strain evidence="2">MAFF 305830</strain>
    </source>
</reference>
<organism evidence="1 2">
    <name type="scientific">Serendipita vermifera MAFF 305830</name>
    <dbReference type="NCBI Taxonomy" id="933852"/>
    <lineage>
        <taxon>Eukaryota</taxon>
        <taxon>Fungi</taxon>
        <taxon>Dikarya</taxon>
        <taxon>Basidiomycota</taxon>
        <taxon>Agaricomycotina</taxon>
        <taxon>Agaricomycetes</taxon>
        <taxon>Sebacinales</taxon>
        <taxon>Serendipitaceae</taxon>
        <taxon>Serendipita</taxon>
    </lineage>
</organism>
<dbReference type="SUPFAM" id="SSF81383">
    <property type="entry name" value="F-box domain"/>
    <property type="match status" value="1"/>
</dbReference>
<dbReference type="EMBL" id="KN824294">
    <property type="protein sequence ID" value="KIM28255.1"/>
    <property type="molecule type" value="Genomic_DNA"/>
</dbReference>
<evidence type="ECO:0000313" key="2">
    <source>
        <dbReference type="Proteomes" id="UP000054097"/>
    </source>
</evidence>
<protein>
    <submittedName>
        <fullName evidence="1">Uncharacterized protein</fullName>
    </submittedName>
</protein>
<dbReference type="InterPro" id="IPR036047">
    <property type="entry name" value="F-box-like_dom_sf"/>
</dbReference>
<keyword evidence="2" id="KW-1185">Reference proteome</keyword>
<sequence length="426" mass="48022">MSLVNLYEQSAETQIGITRESARKDSIQLSHPPINLFPYEVLSLIFMDCGDGQMERNLNLSLVCTLWRHIVVSNPRLWSNITIKGCETIPELHLSWRLAEISLLRSKHVPLDIRVDLRRIPGYHRYLRQRPKDPLSEGEYNDIAAATLRRLLGDKKEYVHRWRTFYLSCSRIMSRIAVAKVWSALEGQYNALTRLQVAIQQHPSSLHLLPISSPNLGSSTTNQPTGPREISINPSRMTWLSLYSHQIAIAFLHMASTTTFSALSTLQIWIASRQGISVTSLHFPRLSTLRLSSAESGTIIPPLLDAPCLIDVSIVWRSGGSANFLPHSIFVKLKTLRFRLKSNSNSEGAYRRIRESLRTALSSCTSLKRLKIPKAPGLRANLIELVSELRGEGHPLAELKEITLVTTTVIDEKKHETFDVINVAAL</sequence>
<proteinExistence type="predicted"/>